<protein>
    <submittedName>
        <fullName evidence="1">Uncharacterized protein</fullName>
    </submittedName>
</protein>
<gene>
    <name evidence="1" type="ORF">CRG98_021247</name>
</gene>
<evidence type="ECO:0000313" key="1">
    <source>
        <dbReference type="EMBL" id="PKI58372.1"/>
    </source>
</evidence>
<reference evidence="1 2" key="1">
    <citation type="submission" date="2017-11" db="EMBL/GenBank/DDBJ databases">
        <title>De-novo sequencing of pomegranate (Punica granatum L.) genome.</title>
        <authorList>
            <person name="Akparov Z."/>
            <person name="Amiraslanov A."/>
            <person name="Hajiyeva S."/>
            <person name="Abbasov M."/>
            <person name="Kaur K."/>
            <person name="Hamwieh A."/>
            <person name="Solovyev V."/>
            <person name="Salamov A."/>
            <person name="Braich B."/>
            <person name="Kosarev P."/>
            <person name="Mahmoud A."/>
            <person name="Hajiyev E."/>
            <person name="Babayeva S."/>
            <person name="Izzatullayeva V."/>
            <person name="Mammadov A."/>
            <person name="Mammadov A."/>
            <person name="Sharifova S."/>
            <person name="Ojaghi J."/>
            <person name="Eynullazada K."/>
            <person name="Bayramov B."/>
            <person name="Abdulazimova A."/>
            <person name="Shahmuradov I."/>
        </authorList>
    </citation>
    <scope>NUCLEOTIDE SEQUENCE [LARGE SCALE GENOMIC DNA]</scope>
    <source>
        <strain evidence="2">cv. AG2017</strain>
        <tissue evidence="1">Leaf</tissue>
    </source>
</reference>
<comment type="caution">
    <text evidence="1">The sequence shown here is derived from an EMBL/GenBank/DDBJ whole genome shotgun (WGS) entry which is preliminary data.</text>
</comment>
<organism evidence="1 2">
    <name type="scientific">Punica granatum</name>
    <name type="common">Pomegranate</name>
    <dbReference type="NCBI Taxonomy" id="22663"/>
    <lineage>
        <taxon>Eukaryota</taxon>
        <taxon>Viridiplantae</taxon>
        <taxon>Streptophyta</taxon>
        <taxon>Embryophyta</taxon>
        <taxon>Tracheophyta</taxon>
        <taxon>Spermatophyta</taxon>
        <taxon>Magnoliopsida</taxon>
        <taxon>eudicotyledons</taxon>
        <taxon>Gunneridae</taxon>
        <taxon>Pentapetalae</taxon>
        <taxon>rosids</taxon>
        <taxon>malvids</taxon>
        <taxon>Myrtales</taxon>
        <taxon>Lythraceae</taxon>
        <taxon>Punica</taxon>
    </lineage>
</organism>
<name>A0A2I0JQ03_PUNGR</name>
<sequence>MIPFEIGNLDRSVRVERSLISVETCSCGQTRDRTLGWSAARWPLRGQEQPQQTRLFATGLNCSGRDATVCDWARLDATVKCETGQAVQNRRSRLGATGRDCEV</sequence>
<evidence type="ECO:0000313" key="2">
    <source>
        <dbReference type="Proteomes" id="UP000233551"/>
    </source>
</evidence>
<accession>A0A2I0JQ03</accession>
<dbReference type="EMBL" id="PGOL01001401">
    <property type="protein sequence ID" value="PKI58372.1"/>
    <property type="molecule type" value="Genomic_DNA"/>
</dbReference>
<proteinExistence type="predicted"/>
<keyword evidence="2" id="KW-1185">Reference proteome</keyword>
<dbReference type="AlphaFoldDB" id="A0A2I0JQ03"/>
<dbReference type="Proteomes" id="UP000233551">
    <property type="component" value="Unassembled WGS sequence"/>
</dbReference>